<sequence length="82" mass="9613">MPARPLIDKALILRLLDELAEYGLSEEEVDRTLVRDGPVDLDLLAECKREHPYFNPNLRKVRLQPLRSPRFRCRRQGGSRFP</sequence>
<dbReference type="EMBL" id="JBHUIR010000003">
    <property type="protein sequence ID" value="MFD2258240.1"/>
    <property type="molecule type" value="Genomic_DNA"/>
</dbReference>
<name>A0ABW5DCN1_9HYPH</name>
<evidence type="ECO:0000313" key="2">
    <source>
        <dbReference type="Proteomes" id="UP001597373"/>
    </source>
</evidence>
<protein>
    <submittedName>
        <fullName evidence="1">Uncharacterized protein</fullName>
    </submittedName>
</protein>
<evidence type="ECO:0000313" key="1">
    <source>
        <dbReference type="EMBL" id="MFD2258240.1"/>
    </source>
</evidence>
<reference evidence="2" key="1">
    <citation type="journal article" date="2019" name="Int. J. Syst. Evol. Microbiol.">
        <title>The Global Catalogue of Microorganisms (GCM) 10K type strain sequencing project: providing services to taxonomists for standard genome sequencing and annotation.</title>
        <authorList>
            <consortium name="The Broad Institute Genomics Platform"/>
            <consortium name="The Broad Institute Genome Sequencing Center for Infectious Disease"/>
            <person name="Wu L."/>
            <person name="Ma J."/>
        </authorList>
    </citation>
    <scope>NUCLEOTIDE SEQUENCE [LARGE SCALE GENOMIC DNA]</scope>
    <source>
        <strain evidence="2">KCTC 23707</strain>
    </source>
</reference>
<dbReference type="RefSeq" id="WP_345099367.1">
    <property type="nucleotide sequence ID" value="NZ_BAABGS010000056.1"/>
</dbReference>
<gene>
    <name evidence="1" type="ORF">ACFSMZ_00470</name>
</gene>
<comment type="caution">
    <text evidence="1">The sequence shown here is derived from an EMBL/GenBank/DDBJ whole genome shotgun (WGS) entry which is preliminary data.</text>
</comment>
<organism evidence="1 2">
    <name type="scientific">Chelativorans composti</name>
    <dbReference type="NCBI Taxonomy" id="768533"/>
    <lineage>
        <taxon>Bacteria</taxon>
        <taxon>Pseudomonadati</taxon>
        <taxon>Pseudomonadota</taxon>
        <taxon>Alphaproteobacteria</taxon>
        <taxon>Hyphomicrobiales</taxon>
        <taxon>Phyllobacteriaceae</taxon>
        <taxon>Chelativorans</taxon>
    </lineage>
</organism>
<keyword evidence="2" id="KW-1185">Reference proteome</keyword>
<accession>A0ABW5DCN1</accession>
<dbReference type="Proteomes" id="UP001597373">
    <property type="component" value="Unassembled WGS sequence"/>
</dbReference>
<proteinExistence type="predicted"/>